<dbReference type="SUPFAM" id="SSF52499">
    <property type="entry name" value="Isochorismatase-like hydrolases"/>
    <property type="match status" value="1"/>
</dbReference>
<gene>
    <name evidence="4" type="ORF">J2S19_001327</name>
</gene>
<dbReference type="EMBL" id="JAUSUD010000004">
    <property type="protein sequence ID" value="MDQ0230075.1"/>
    <property type="molecule type" value="Genomic_DNA"/>
</dbReference>
<comment type="similarity">
    <text evidence="1">Belongs to the isochorismatase family.</text>
</comment>
<sequence>MTQLFKQPALLVLDAQIGFDDPYWGKRNNPDAEDNIVKLLTTWRKKKWEIIYSQHLSMDPKSPLHYKSQGTEFKAMLKPIQGEAIFQKSVNSAFIGTKLETYLQEKKIQSVVITGFSTQHCVSTTTRMSGNLGYETYLVSDGTAAYELTDHEGTYYPPEAIHNHELATLHKEFATIVTTIELIKQIGQSISN</sequence>
<comment type="caution">
    <text evidence="4">The sequence shown here is derived from an EMBL/GenBank/DDBJ whole genome shotgun (WGS) entry which is preliminary data.</text>
</comment>
<dbReference type="Pfam" id="PF00857">
    <property type="entry name" value="Isochorismatase"/>
    <property type="match status" value="1"/>
</dbReference>
<reference evidence="4 5" key="1">
    <citation type="submission" date="2023-07" db="EMBL/GenBank/DDBJ databases">
        <title>Genomic Encyclopedia of Type Strains, Phase IV (KMG-IV): sequencing the most valuable type-strain genomes for metagenomic binning, comparative biology and taxonomic classification.</title>
        <authorList>
            <person name="Goeker M."/>
        </authorList>
    </citation>
    <scope>NUCLEOTIDE SEQUENCE [LARGE SCALE GENOMIC DNA]</scope>
    <source>
        <strain evidence="4 5">DSM 29005</strain>
    </source>
</reference>
<keyword evidence="2" id="KW-0378">Hydrolase</keyword>
<evidence type="ECO:0000256" key="1">
    <source>
        <dbReference type="ARBA" id="ARBA00006336"/>
    </source>
</evidence>
<dbReference type="Proteomes" id="UP001234495">
    <property type="component" value="Unassembled WGS sequence"/>
</dbReference>
<evidence type="ECO:0000259" key="3">
    <source>
        <dbReference type="Pfam" id="PF00857"/>
    </source>
</evidence>
<protein>
    <submittedName>
        <fullName evidence="4">Nicotinamidase-related amidase</fullName>
    </submittedName>
</protein>
<accession>A0ABT9ZFP0</accession>
<dbReference type="InterPro" id="IPR036380">
    <property type="entry name" value="Isochorismatase-like_sf"/>
</dbReference>
<name>A0ABT9ZFP0_9BACI</name>
<proteinExistence type="inferred from homology"/>
<dbReference type="RefSeq" id="WP_307338843.1">
    <property type="nucleotide sequence ID" value="NZ_JAUSUD010000004.1"/>
</dbReference>
<organism evidence="4 5">
    <name type="scientific">Metabacillus malikii</name>
    <dbReference type="NCBI Taxonomy" id="1504265"/>
    <lineage>
        <taxon>Bacteria</taxon>
        <taxon>Bacillati</taxon>
        <taxon>Bacillota</taxon>
        <taxon>Bacilli</taxon>
        <taxon>Bacillales</taxon>
        <taxon>Bacillaceae</taxon>
        <taxon>Metabacillus</taxon>
    </lineage>
</organism>
<feature type="domain" description="Isochorismatase-like" evidence="3">
    <location>
        <begin position="9"/>
        <end position="179"/>
    </location>
</feature>
<keyword evidence="5" id="KW-1185">Reference proteome</keyword>
<dbReference type="CDD" id="cd01014">
    <property type="entry name" value="nicotinamidase_related"/>
    <property type="match status" value="1"/>
</dbReference>
<dbReference type="PANTHER" id="PTHR43540">
    <property type="entry name" value="PEROXYUREIDOACRYLATE/UREIDOACRYLATE AMIDOHYDROLASE-RELATED"/>
    <property type="match status" value="1"/>
</dbReference>
<dbReference type="InterPro" id="IPR000868">
    <property type="entry name" value="Isochorismatase-like_dom"/>
</dbReference>
<evidence type="ECO:0000313" key="5">
    <source>
        <dbReference type="Proteomes" id="UP001234495"/>
    </source>
</evidence>
<dbReference type="InterPro" id="IPR050272">
    <property type="entry name" value="Isochorismatase-like_hydrls"/>
</dbReference>
<evidence type="ECO:0000256" key="2">
    <source>
        <dbReference type="ARBA" id="ARBA00022801"/>
    </source>
</evidence>
<dbReference type="Gene3D" id="3.40.50.850">
    <property type="entry name" value="Isochorismatase-like"/>
    <property type="match status" value="1"/>
</dbReference>
<dbReference type="PANTHER" id="PTHR43540:SF1">
    <property type="entry name" value="ISOCHORISMATASE HYDROLASE"/>
    <property type="match status" value="1"/>
</dbReference>
<evidence type="ECO:0000313" key="4">
    <source>
        <dbReference type="EMBL" id="MDQ0230075.1"/>
    </source>
</evidence>